<sequence>MEQTQQVLLGTDAQRSMLGPEGLIASTVREKASELRDIRRHLHRHPELSHQEHATTDFVVEQLRALGLSPVRMARTGLIC</sequence>
<name>A0A921SXE5_9MICO</name>
<reference evidence="1" key="1">
    <citation type="journal article" date="2021" name="PeerJ">
        <title>Extensive microbial diversity within the chicken gut microbiome revealed by metagenomics and culture.</title>
        <authorList>
            <person name="Gilroy R."/>
            <person name="Ravi A."/>
            <person name="Getino M."/>
            <person name="Pursley I."/>
            <person name="Horton D.L."/>
            <person name="Alikhan N.F."/>
            <person name="Baker D."/>
            <person name="Gharbi K."/>
            <person name="Hall N."/>
            <person name="Watson M."/>
            <person name="Adriaenssens E.M."/>
            <person name="Foster-Nyarko E."/>
            <person name="Jarju S."/>
            <person name="Secka A."/>
            <person name="Antonio M."/>
            <person name="Oren A."/>
            <person name="Chaudhuri R.R."/>
            <person name="La Ragione R."/>
            <person name="Hildebrand F."/>
            <person name="Pallen M.J."/>
        </authorList>
    </citation>
    <scope>NUCLEOTIDE SEQUENCE</scope>
    <source>
        <strain evidence="1">ChiGjej5B5-22894</strain>
    </source>
</reference>
<feature type="non-terminal residue" evidence="1">
    <location>
        <position position="80"/>
    </location>
</feature>
<dbReference type="EMBL" id="DYUE01000216">
    <property type="protein sequence ID" value="HJG91925.1"/>
    <property type="molecule type" value="Genomic_DNA"/>
</dbReference>
<proteinExistence type="predicted"/>
<accession>A0A921SXE5</accession>
<evidence type="ECO:0000313" key="2">
    <source>
        <dbReference type="Proteomes" id="UP000742460"/>
    </source>
</evidence>
<evidence type="ECO:0000313" key="1">
    <source>
        <dbReference type="EMBL" id="HJG91925.1"/>
    </source>
</evidence>
<comment type="caution">
    <text evidence="1">The sequence shown here is derived from an EMBL/GenBank/DDBJ whole genome shotgun (WGS) entry which is preliminary data.</text>
</comment>
<dbReference type="Gene3D" id="3.40.630.10">
    <property type="entry name" value="Zn peptidases"/>
    <property type="match status" value="1"/>
</dbReference>
<protein>
    <submittedName>
        <fullName evidence="1">Amidohydrolase</fullName>
    </submittedName>
</protein>
<dbReference type="AlphaFoldDB" id="A0A921SXE5"/>
<organism evidence="1 2">
    <name type="scientific">Brachybacterium massiliense</name>
    <dbReference type="NCBI Taxonomy" id="1755098"/>
    <lineage>
        <taxon>Bacteria</taxon>
        <taxon>Bacillati</taxon>
        <taxon>Actinomycetota</taxon>
        <taxon>Actinomycetes</taxon>
        <taxon>Micrococcales</taxon>
        <taxon>Dermabacteraceae</taxon>
        <taxon>Brachybacterium</taxon>
    </lineage>
</organism>
<dbReference type="SUPFAM" id="SSF53187">
    <property type="entry name" value="Zn-dependent exopeptidases"/>
    <property type="match status" value="1"/>
</dbReference>
<reference evidence="1" key="2">
    <citation type="submission" date="2021-09" db="EMBL/GenBank/DDBJ databases">
        <authorList>
            <person name="Gilroy R."/>
        </authorList>
    </citation>
    <scope>NUCLEOTIDE SEQUENCE</scope>
    <source>
        <strain evidence="1">ChiGjej5B5-22894</strain>
    </source>
</reference>
<gene>
    <name evidence="1" type="ORF">K8V81_09395</name>
</gene>
<dbReference type="Proteomes" id="UP000742460">
    <property type="component" value="Unassembled WGS sequence"/>
</dbReference>